<evidence type="ECO:0000259" key="8">
    <source>
        <dbReference type="Pfam" id="PF21304"/>
    </source>
</evidence>
<dbReference type="InterPro" id="IPR003522">
    <property type="entry name" value="T3SS_OM_pore_YscC"/>
</dbReference>
<dbReference type="Pfam" id="PF21304">
    <property type="entry name" value="T3S_SPI-1_N0"/>
    <property type="match status" value="1"/>
</dbReference>
<evidence type="ECO:0000313" key="9">
    <source>
        <dbReference type="EMBL" id="KAA8558978.1"/>
    </source>
</evidence>
<dbReference type="InterPro" id="IPR050810">
    <property type="entry name" value="Bact_Secretion_Sys_Channel"/>
</dbReference>
<name>A0A5M9IQE0_9PSED</name>
<dbReference type="InterPro" id="IPR038591">
    <property type="entry name" value="NolW-like_sf"/>
</dbReference>
<dbReference type="GO" id="GO:0009306">
    <property type="term" value="P:protein secretion"/>
    <property type="evidence" value="ECO:0007669"/>
    <property type="project" value="InterPro"/>
</dbReference>
<dbReference type="Gene3D" id="3.55.50.30">
    <property type="match status" value="1"/>
</dbReference>
<feature type="domain" description="NolW-like" evidence="7">
    <location>
        <begin position="191"/>
        <end position="269"/>
    </location>
</feature>
<evidence type="ECO:0000256" key="4">
    <source>
        <dbReference type="RuleBase" id="RU004004"/>
    </source>
</evidence>
<dbReference type="GO" id="GO:0015627">
    <property type="term" value="C:type II protein secretion system complex"/>
    <property type="evidence" value="ECO:0007669"/>
    <property type="project" value="TreeGrafter"/>
</dbReference>
<sequence length="519" mass="57833">MYADLSATTTVHWPCRWLLCAVLMLGCASAWGETYQAQDESLHTFFTALSVPFGLPIVVSREAARRRISGTYDFGNARQVLEAVARQYGLIWHSDGQVLHLYDAGEAKSSAVALRHISVEKLTGLMRRSGLDDSRHPLRQSGERMFYVTGPSNYVDQVLRLAQTLDRPQADLRVGPHTFGVVQVFNTHVADRRYAMGDDHVNVPGVASMIETLLANERRRNPQPANDMLADKSLSVFAYPDTNSLLIKGTPAQVRFIERLVAELDMPKRAIEVSLWLVDVDSEELRKMEMGWPDEANPSAAATRVLEPSEDNRFMALVTALERRRRARVVTLPVILAQENVPAVFQDNQTFYLPRPGEDGGDWQPVRYGTQVSVLPRFTHGNEIEMQINAVDGQQLGKGRNRKQSPVVGNVGISTVIRVPQGRRLWIGGFQRDAESLARGKVASRGGEVRLFVIQARAVGHEPRTLNGAVGPPLLTQAQYERVQRAFVRPVAKPFNDRQPTGGSIEGERHEVYLDSDAQ</sequence>
<organism evidence="9 10">
    <name type="scientific">Pseudomonas extremaustralis</name>
    <dbReference type="NCBI Taxonomy" id="359110"/>
    <lineage>
        <taxon>Bacteria</taxon>
        <taxon>Pseudomonadati</taxon>
        <taxon>Pseudomonadota</taxon>
        <taxon>Gammaproteobacteria</taxon>
        <taxon>Pseudomonadales</taxon>
        <taxon>Pseudomonadaceae</taxon>
        <taxon>Pseudomonas</taxon>
    </lineage>
</organism>
<proteinExistence type="inferred from homology"/>
<evidence type="ECO:0000313" key="10">
    <source>
        <dbReference type="Proteomes" id="UP000323425"/>
    </source>
</evidence>
<dbReference type="InterPro" id="IPR004846">
    <property type="entry name" value="T2SS/T3SS_dom"/>
</dbReference>
<comment type="subcellular location">
    <subcellularLocation>
        <location evidence="1 4">Cell outer membrane</location>
    </subcellularLocation>
</comment>
<dbReference type="Proteomes" id="UP000323425">
    <property type="component" value="Unassembled WGS sequence"/>
</dbReference>
<dbReference type="Gene3D" id="3.30.1370.120">
    <property type="match status" value="2"/>
</dbReference>
<comment type="similarity">
    <text evidence="3">Belongs to the bacterial secretin family.</text>
</comment>
<keyword evidence="2" id="KW-0732">Signal</keyword>
<dbReference type="InterPro" id="IPR049034">
    <property type="entry name" value="T3S_SPI-1_N0"/>
</dbReference>
<keyword evidence="4" id="KW-0813">Transport</keyword>
<evidence type="ECO:0000256" key="3">
    <source>
        <dbReference type="RuleBase" id="RU004003"/>
    </source>
</evidence>
<gene>
    <name evidence="9" type="primary">invG</name>
    <name evidence="9" type="ORF">FX985_05346</name>
</gene>
<dbReference type="AlphaFoldDB" id="A0A5M9IQE0"/>
<dbReference type="GO" id="GO:0009279">
    <property type="term" value="C:cell outer membrane"/>
    <property type="evidence" value="ECO:0007669"/>
    <property type="project" value="UniProtKB-SubCell"/>
</dbReference>
<feature type="region of interest" description="Disordered" evidence="5">
    <location>
        <begin position="493"/>
        <end position="519"/>
    </location>
</feature>
<dbReference type="EMBL" id="VTFH01000002">
    <property type="protein sequence ID" value="KAA8558978.1"/>
    <property type="molecule type" value="Genomic_DNA"/>
</dbReference>
<evidence type="ECO:0000259" key="7">
    <source>
        <dbReference type="Pfam" id="PF03958"/>
    </source>
</evidence>
<evidence type="ECO:0000259" key="6">
    <source>
        <dbReference type="Pfam" id="PF00263"/>
    </source>
</evidence>
<dbReference type="PANTHER" id="PTHR30332:SF5">
    <property type="entry name" value="SPI-1 TYPE 3 SECRETION SYSTEM SECRETIN"/>
    <property type="match status" value="1"/>
</dbReference>
<accession>A0A5M9IQE0</accession>
<dbReference type="PANTHER" id="PTHR30332">
    <property type="entry name" value="PROBABLE GENERAL SECRETION PATHWAY PROTEIN D"/>
    <property type="match status" value="1"/>
</dbReference>
<feature type="domain" description="SPI-1 type 3 secretion system secretin N0" evidence="8">
    <location>
        <begin position="35"/>
        <end position="103"/>
    </location>
</feature>
<evidence type="ECO:0000256" key="5">
    <source>
        <dbReference type="SAM" id="MobiDB-lite"/>
    </source>
</evidence>
<dbReference type="InterPro" id="IPR005644">
    <property type="entry name" value="NolW-like"/>
</dbReference>
<dbReference type="Pfam" id="PF00263">
    <property type="entry name" value="Secretin"/>
    <property type="match status" value="1"/>
</dbReference>
<comment type="caution">
    <text evidence="9">The sequence shown here is derived from an EMBL/GenBank/DDBJ whole genome shotgun (WGS) entry which is preliminary data.</text>
</comment>
<evidence type="ECO:0000256" key="1">
    <source>
        <dbReference type="ARBA" id="ARBA00004442"/>
    </source>
</evidence>
<evidence type="ECO:0000256" key="2">
    <source>
        <dbReference type="ARBA" id="ARBA00022729"/>
    </source>
</evidence>
<protein>
    <submittedName>
        <fullName evidence="9">Protein InvG</fullName>
    </submittedName>
</protein>
<dbReference type="Pfam" id="PF03958">
    <property type="entry name" value="Secretin_N"/>
    <property type="match status" value="1"/>
</dbReference>
<dbReference type="PRINTS" id="PR01337">
    <property type="entry name" value="TYPE3OMGPROT"/>
</dbReference>
<dbReference type="RefSeq" id="WP_411736770.1">
    <property type="nucleotide sequence ID" value="NZ_VTFH01000002.1"/>
</dbReference>
<dbReference type="NCBIfam" id="TIGR02516">
    <property type="entry name" value="type_III_yscC"/>
    <property type="match status" value="1"/>
</dbReference>
<feature type="domain" description="Type II/III secretion system secretin-like" evidence="6">
    <location>
        <begin position="320"/>
        <end position="440"/>
    </location>
</feature>
<reference evidence="9 10" key="1">
    <citation type="journal article" date="2018" name="Plant Biotechnol. Rep.">
        <title>Diversity and antifungal activity of endophytic bacteria associated with Panax ginseng seedlings.</title>
        <authorList>
            <person name="Park J.M."/>
            <person name="Hong C.E."/>
            <person name="Jo S.H."/>
        </authorList>
    </citation>
    <scope>NUCLEOTIDE SEQUENCE [LARGE SCALE GENOMIC DNA]</scope>
    <source>
        <strain evidence="9 10">PgKB38</strain>
    </source>
</reference>